<dbReference type="Proteomes" id="UP000283734">
    <property type="component" value="Unassembled WGS sequence"/>
</dbReference>
<evidence type="ECO:0000256" key="3">
    <source>
        <dbReference type="SAM" id="Phobius"/>
    </source>
</evidence>
<keyword evidence="3" id="KW-0472">Membrane</keyword>
<organism evidence="6 7">
    <name type="scientific">Alcanivorax profundi</name>
    <dbReference type="NCBI Taxonomy" id="2338368"/>
    <lineage>
        <taxon>Bacteria</taxon>
        <taxon>Pseudomonadati</taxon>
        <taxon>Pseudomonadota</taxon>
        <taxon>Gammaproteobacteria</taxon>
        <taxon>Oceanospirillales</taxon>
        <taxon>Alcanivoracaceae</taxon>
        <taxon>Alcanivorax</taxon>
    </lineage>
</organism>
<keyword evidence="4" id="KW-0732">Signal</keyword>
<dbReference type="Pfam" id="PF13401">
    <property type="entry name" value="AAA_22"/>
    <property type="match status" value="1"/>
</dbReference>
<dbReference type="GO" id="GO:0005524">
    <property type="term" value="F:ATP binding"/>
    <property type="evidence" value="ECO:0007669"/>
    <property type="project" value="UniProtKB-KW"/>
</dbReference>
<dbReference type="EMBL" id="QYYA01000002">
    <property type="protein sequence ID" value="RJG18284.1"/>
    <property type="molecule type" value="Genomic_DNA"/>
</dbReference>
<evidence type="ECO:0000256" key="4">
    <source>
        <dbReference type="SAM" id="SignalP"/>
    </source>
</evidence>
<feature type="transmembrane region" description="Helical" evidence="3">
    <location>
        <begin position="287"/>
        <end position="308"/>
    </location>
</feature>
<gene>
    <name evidence="6" type="ORF">D4A39_07375</name>
</gene>
<dbReference type="GO" id="GO:0016887">
    <property type="term" value="F:ATP hydrolysis activity"/>
    <property type="evidence" value="ECO:0007669"/>
    <property type="project" value="InterPro"/>
</dbReference>
<dbReference type="OrthoDB" id="5289454at2"/>
<keyword evidence="7" id="KW-1185">Reference proteome</keyword>
<feature type="transmembrane region" description="Helical" evidence="3">
    <location>
        <begin position="373"/>
        <end position="397"/>
    </location>
</feature>
<feature type="coiled-coil region" evidence="1">
    <location>
        <begin position="31"/>
        <end position="58"/>
    </location>
</feature>
<dbReference type="RefSeq" id="WP_102790499.1">
    <property type="nucleotide sequence ID" value="NZ_QYYA01000002.1"/>
</dbReference>
<dbReference type="InterPro" id="IPR027417">
    <property type="entry name" value="P-loop_NTPase"/>
</dbReference>
<name>A0A418XZ22_9GAMM</name>
<feature type="transmembrane region" description="Helical" evidence="3">
    <location>
        <begin position="341"/>
        <end position="361"/>
    </location>
</feature>
<keyword evidence="3" id="KW-0812">Transmembrane</keyword>
<keyword evidence="1" id="KW-0175">Coiled coil</keyword>
<evidence type="ECO:0000313" key="6">
    <source>
        <dbReference type="EMBL" id="RJG18284.1"/>
    </source>
</evidence>
<protein>
    <submittedName>
        <fullName evidence="6">ATP-binding protein</fullName>
    </submittedName>
</protein>
<feature type="domain" description="ORC1/DEAH AAA+ ATPase" evidence="5">
    <location>
        <begin position="600"/>
        <end position="720"/>
    </location>
</feature>
<feature type="transmembrane region" description="Helical" evidence="3">
    <location>
        <begin position="447"/>
        <end position="467"/>
    </location>
</feature>
<keyword evidence="6" id="KW-0547">Nucleotide-binding</keyword>
<evidence type="ECO:0000313" key="7">
    <source>
        <dbReference type="Proteomes" id="UP000283734"/>
    </source>
</evidence>
<keyword evidence="6" id="KW-0067">ATP-binding</keyword>
<keyword evidence="3" id="KW-1133">Transmembrane helix</keyword>
<evidence type="ECO:0000256" key="1">
    <source>
        <dbReference type="SAM" id="Coils"/>
    </source>
</evidence>
<dbReference type="InterPro" id="IPR049945">
    <property type="entry name" value="AAA_22"/>
</dbReference>
<dbReference type="SUPFAM" id="SSF52540">
    <property type="entry name" value="P-loop containing nucleoside triphosphate hydrolases"/>
    <property type="match status" value="1"/>
</dbReference>
<reference evidence="6 7" key="1">
    <citation type="submission" date="2018-09" db="EMBL/GenBank/DDBJ databases">
        <title>Alcanivorax profundi sp. nov., isolated from 1000 m-depth seawater of the Mariana Trench.</title>
        <authorList>
            <person name="Liu J."/>
        </authorList>
    </citation>
    <scope>NUCLEOTIDE SEQUENCE [LARGE SCALE GENOMIC DNA]</scope>
    <source>
        <strain evidence="6 7">MTEO17</strain>
    </source>
</reference>
<comment type="caution">
    <text evidence="6">The sequence shown here is derived from an EMBL/GenBank/DDBJ whole genome shotgun (WGS) entry which is preliminary data.</text>
</comment>
<dbReference type="PROSITE" id="PS51257">
    <property type="entry name" value="PROKAR_LIPOPROTEIN"/>
    <property type="match status" value="1"/>
</dbReference>
<feature type="transmembrane region" description="Helical" evidence="3">
    <location>
        <begin position="423"/>
        <end position="441"/>
    </location>
</feature>
<feature type="region of interest" description="Disordered" evidence="2">
    <location>
        <begin position="76"/>
        <end position="95"/>
    </location>
</feature>
<proteinExistence type="predicted"/>
<evidence type="ECO:0000256" key="2">
    <source>
        <dbReference type="SAM" id="MobiDB-lite"/>
    </source>
</evidence>
<dbReference type="AlphaFoldDB" id="A0A418XZ22"/>
<feature type="chain" id="PRO_5018975677" evidence="4">
    <location>
        <begin position="28"/>
        <end position="913"/>
    </location>
</feature>
<sequence>MGFTRQPRFWGLILTLLLSGMAPPAQAATACEQAEQTLIALEREEQQLASDRQRLQTILNGEVPAPQQLEGLLGQPLAHPDAVSGNPPAKRQSTDSRCQAVQNDIEALTEQLSTLDTALYRLRHTLLSMSPAQRQALAQLSTLHNQLQERIDDPQSSPSLVTGARLVQDHIARLWALVPHMAQSDAGVTADLDQLWHQPPSLSPPSPITTPYRDLIKARLEVQKQVRDLRADQWHRRHLSDMVLDMGGLTGIPAVLAREGARIQQRLMDTITLVRYDLSAPIRRTGYMPIVQNMLALVLGIAGFVLLAKLAHRSRHWALSLHEKVVAASGQRRWLRNASRLISGIAPMLPWLLLWFFLGQLAPLLDSPSTKVLLWLLPFAHLYVIYGLASLVGEWLIGRVAQSANTYLSADQSRQVIAHSRKVAGWLMVPWFPLLVVWESLGPSLLYYLLAGLLGTSLYLAVGRLLALRNHDYLLCLQAILPSYLDPVAERLLTPWLFWLFAPLMLPVALVSFLVDFLDRVLADFDWYMRFKARWFRLRTKINNEEDDEKANSAETPEEGNYERWFAQELPEGSKLPFIDTGLVAAMEKTIQRWHGDKTDENALVVVGEKGSGKSISIGKLQSALSDSCQGLEVITLKVPARTIQPDEIHRLVGDALNVELVEQGPAALVKSDESRAPTLLILDEAQNFFLASQGGLAGWRTVLSLVNARLDNVFWLLMINNQSWAYLCNVFGRDYQFRNVVRVKRWGQSDIRSLILSRNHLGGYQVSYDEVLLSSRGPEAGNVRNAEQRYFSLLWDASRGNPLVALRLWLTSIKVQGRRVQVGLPTPPSAGILDSMGENALFVYAAIATHGRLSSSEISAATCLPENVVRYALKSGFDAGFLKKTDDNRYRLVPLWYQPVISYLTRKNLLNE</sequence>
<feature type="transmembrane region" description="Helical" evidence="3">
    <location>
        <begin position="496"/>
        <end position="515"/>
    </location>
</feature>
<accession>A0A418XZ22</accession>
<evidence type="ECO:0000259" key="5">
    <source>
        <dbReference type="Pfam" id="PF13401"/>
    </source>
</evidence>
<feature type="signal peptide" evidence="4">
    <location>
        <begin position="1"/>
        <end position="27"/>
    </location>
</feature>